<evidence type="ECO:0000256" key="6">
    <source>
        <dbReference type="ARBA" id="ARBA00022691"/>
    </source>
</evidence>
<dbReference type="InterPro" id="IPR022643">
    <property type="entry name" value="De-COase2_C"/>
</dbReference>
<dbReference type="InterPro" id="IPR029066">
    <property type="entry name" value="PLP-binding_barrel"/>
</dbReference>
<sequence length="727" mass="77401">MSLDIFPAPAFEGSEKRLELDWVALGPPAPVAARGLRALTLQQVTSLLETTGCCIVSSRSCSIFDAYVLSESSLFVYDCKFVIKTCGTTKTLALVPMLLEFARGLGLAPSRCKYSRASFMFPEVQPAPYNAWEAEVDALSCLFLHLGPIHACTLGEPSAGSLQWHVFVAQAEPAARHLAGPSSCSVEICSTGLCPEQALSFRRADGDFVSAAQTTAKTGIRSLLPNADIDDFLFEPCGYSMNGLEDDGVASTIHITPEDHCSYASLEISGPKQAGSIAAILEDPSLVVRDASSIFRPSQMAVAISWTAEHGSELGGLLASPTGYCQAGNWVQTLPDGGAGALEDPVWVVDLGAVKRLYEAWTEAMPRVRPFYAAKCNMEPGLMATLSSLGAGFDCASEAELRAAVQAGACPGKDIVFANACKRPRDIRAAASMGVNLTTFDTPCEIQKLAQHHPGTAALLRIRADDPDARCQLGNKYGAEPEDCEALYLAAKKHNIDIQGVSFHVGSGATNPAAFAEAIIMARRIFTDGQKHGFNMTMLDIGGGFCGGKFDMEGRVDLGGVPAAVNAALDEHFPASTGVEIIAEPGRYFAEAPFTLGCMVFGDREGQTPAGKACYDYWITDGLYGAMNSLLYDHATLFVNPLGQPNHADKGSEGEDFTSTVFGPTCDGLDTILRGVMLPRLHVGDWLVFNRMGAYTMTGASAFNGIDPTEASIFYVQSEEMTAKSKA</sequence>
<evidence type="ECO:0000256" key="10">
    <source>
        <dbReference type="ARBA" id="ARBA00023115"/>
    </source>
</evidence>
<keyword evidence="9" id="KW-0745">Spermidine biosynthesis</keyword>
<dbReference type="FunFam" id="3.20.20.10:FF:000005">
    <property type="entry name" value="Ornithine decarboxylase"/>
    <property type="match status" value="1"/>
</dbReference>
<evidence type="ECO:0000256" key="11">
    <source>
        <dbReference type="ARBA" id="ARBA00023145"/>
    </source>
</evidence>
<gene>
    <name evidence="23" type="ORF">WJX84_010671</name>
</gene>
<evidence type="ECO:0000313" key="24">
    <source>
        <dbReference type="Proteomes" id="UP001485043"/>
    </source>
</evidence>
<evidence type="ECO:0000259" key="21">
    <source>
        <dbReference type="Pfam" id="PF00278"/>
    </source>
</evidence>
<evidence type="ECO:0000256" key="12">
    <source>
        <dbReference type="ARBA" id="ARBA00023239"/>
    </source>
</evidence>
<dbReference type="InterPro" id="IPR002433">
    <property type="entry name" value="Orn_de-COase"/>
</dbReference>
<feature type="modified residue" description="N6-(pyridoxal phosphate)lysine" evidence="19">
    <location>
        <position position="375"/>
    </location>
</feature>
<evidence type="ECO:0000256" key="4">
    <source>
        <dbReference type="ARBA" id="ARBA00008466"/>
    </source>
</evidence>
<evidence type="ECO:0000256" key="14">
    <source>
        <dbReference type="ARBA" id="ARBA00023317"/>
    </source>
</evidence>
<dbReference type="InterPro" id="IPR022644">
    <property type="entry name" value="De-COase2_N"/>
</dbReference>
<evidence type="ECO:0000256" key="13">
    <source>
        <dbReference type="ARBA" id="ARBA00023270"/>
    </source>
</evidence>
<evidence type="ECO:0000256" key="17">
    <source>
        <dbReference type="ARBA" id="ARBA00048112"/>
    </source>
</evidence>
<dbReference type="Proteomes" id="UP001485043">
    <property type="component" value="Unassembled WGS sequence"/>
</dbReference>
<keyword evidence="7" id="KW-0210">Decarboxylase</keyword>
<evidence type="ECO:0000256" key="1">
    <source>
        <dbReference type="ARBA" id="ARBA00001928"/>
    </source>
</evidence>
<dbReference type="GO" id="GO:0004014">
    <property type="term" value="F:adenosylmethionine decarboxylase activity"/>
    <property type="evidence" value="ECO:0007669"/>
    <property type="project" value="UniProtKB-EC"/>
</dbReference>
<comment type="cofactor">
    <cofactor evidence="1">
        <name>pyruvate</name>
        <dbReference type="ChEBI" id="CHEBI:15361"/>
    </cofactor>
</comment>
<comment type="subunit">
    <text evidence="16">Homodimer. Only the dimer is catalytically active, as the active sites are constructed of residues from both monomers.</text>
</comment>
<evidence type="ECO:0000256" key="7">
    <source>
        <dbReference type="ARBA" id="ARBA00022793"/>
    </source>
</evidence>
<evidence type="ECO:0000256" key="15">
    <source>
        <dbReference type="ARBA" id="ARBA00034115"/>
    </source>
</evidence>
<dbReference type="SUPFAM" id="SSF56276">
    <property type="entry name" value="S-adenosylmethionine decarboxylase"/>
    <property type="match status" value="1"/>
</dbReference>
<dbReference type="InterPro" id="IPR001985">
    <property type="entry name" value="S-AdoMet_decarboxylase_euk"/>
</dbReference>
<dbReference type="GO" id="GO:0006597">
    <property type="term" value="P:spermine biosynthetic process"/>
    <property type="evidence" value="ECO:0007669"/>
    <property type="project" value="InterPro"/>
</dbReference>
<dbReference type="Gene3D" id="3.60.90.10">
    <property type="entry name" value="S-adenosylmethionine decarboxylase"/>
    <property type="match status" value="1"/>
</dbReference>
<dbReference type="Pfam" id="PF02784">
    <property type="entry name" value="Orn_Arg_deC_N"/>
    <property type="match status" value="1"/>
</dbReference>
<comment type="catalytic activity">
    <reaction evidence="18">
        <text>L-ornithine + H(+) = putrescine + CO2</text>
        <dbReference type="Rhea" id="RHEA:22964"/>
        <dbReference type="ChEBI" id="CHEBI:15378"/>
        <dbReference type="ChEBI" id="CHEBI:16526"/>
        <dbReference type="ChEBI" id="CHEBI:46911"/>
        <dbReference type="ChEBI" id="CHEBI:326268"/>
        <dbReference type="EC" id="4.1.1.17"/>
    </reaction>
</comment>
<dbReference type="PANTHER" id="PTHR11482">
    <property type="entry name" value="ARGININE/DIAMINOPIMELATE/ORNITHINE DECARBOXYLASE"/>
    <property type="match status" value="1"/>
</dbReference>
<dbReference type="InterPro" id="IPR018166">
    <property type="entry name" value="S-AdoMet_deCO2ase_CS"/>
</dbReference>
<dbReference type="Pfam" id="PF00278">
    <property type="entry name" value="Orn_DAP_Arg_deC"/>
    <property type="match status" value="1"/>
</dbReference>
<dbReference type="PROSITE" id="PS01336">
    <property type="entry name" value="ADOMETDC"/>
    <property type="match status" value="1"/>
</dbReference>
<comment type="catalytic activity">
    <reaction evidence="17">
        <text>S-adenosyl-L-methionine + H(+) = S-adenosyl 3-(methylsulfanyl)propylamine + CO2</text>
        <dbReference type="Rhea" id="RHEA:15981"/>
        <dbReference type="ChEBI" id="CHEBI:15378"/>
        <dbReference type="ChEBI" id="CHEBI:16526"/>
        <dbReference type="ChEBI" id="CHEBI:57443"/>
        <dbReference type="ChEBI" id="CHEBI:59789"/>
        <dbReference type="EC" id="4.1.1.50"/>
    </reaction>
</comment>
<accession>A0AAW1T1C3</accession>
<dbReference type="GO" id="GO:0004586">
    <property type="term" value="F:ornithine decarboxylase activity"/>
    <property type="evidence" value="ECO:0007669"/>
    <property type="project" value="UniProtKB-EC"/>
</dbReference>
<comment type="caution">
    <text evidence="23">The sequence shown here is derived from an EMBL/GenBank/DDBJ whole genome shotgun (WGS) entry which is preliminary data.</text>
</comment>
<keyword evidence="10" id="KW-0620">Polyamine biosynthesis</keyword>
<dbReference type="InterPro" id="IPR000183">
    <property type="entry name" value="Orn/DAP/Arg_de-COase"/>
</dbReference>
<evidence type="ECO:0000256" key="3">
    <source>
        <dbReference type="ARBA" id="ARBA00004911"/>
    </source>
</evidence>
<dbReference type="NCBIfam" id="TIGR00535">
    <property type="entry name" value="SAM_DCase"/>
    <property type="match status" value="1"/>
</dbReference>
<evidence type="ECO:0000256" key="18">
    <source>
        <dbReference type="ARBA" id="ARBA00049127"/>
    </source>
</evidence>
<feature type="domain" description="Orn/DAP/Arg decarboxylase 2 N-terminal" evidence="22">
    <location>
        <begin position="352"/>
        <end position="590"/>
    </location>
</feature>
<comment type="pathway">
    <text evidence="3">Amine and polyamine biosynthesis; S-adenosylmethioninamine biosynthesis; S-adenosylmethioninamine from S-adenosyl-L-methionine: step 1/1.</text>
</comment>
<dbReference type="InterPro" id="IPR016067">
    <property type="entry name" value="S-AdoMet_deCO2ase_core"/>
</dbReference>
<evidence type="ECO:0000259" key="22">
    <source>
        <dbReference type="Pfam" id="PF02784"/>
    </source>
</evidence>
<evidence type="ECO:0000256" key="16">
    <source>
        <dbReference type="ARBA" id="ARBA00046672"/>
    </source>
</evidence>
<evidence type="ECO:0000256" key="8">
    <source>
        <dbReference type="ARBA" id="ARBA00022898"/>
    </source>
</evidence>
<protein>
    <recommendedName>
        <fullName evidence="25">Adenosylmethionine decarboxylase</fullName>
    </recommendedName>
</protein>
<dbReference type="GO" id="GO:0005737">
    <property type="term" value="C:cytoplasm"/>
    <property type="evidence" value="ECO:0007669"/>
    <property type="project" value="TreeGrafter"/>
</dbReference>
<reference evidence="23 24" key="1">
    <citation type="journal article" date="2024" name="Nat. Commun.">
        <title>Phylogenomics reveals the evolutionary origins of lichenization in chlorophyte algae.</title>
        <authorList>
            <person name="Puginier C."/>
            <person name="Libourel C."/>
            <person name="Otte J."/>
            <person name="Skaloud P."/>
            <person name="Haon M."/>
            <person name="Grisel S."/>
            <person name="Petersen M."/>
            <person name="Berrin J.G."/>
            <person name="Delaux P.M."/>
            <person name="Dal Grande F."/>
            <person name="Keller J."/>
        </authorList>
    </citation>
    <scope>NUCLEOTIDE SEQUENCE [LARGE SCALE GENOMIC DNA]</scope>
    <source>
        <strain evidence="23 24">SAG 2523</strain>
    </source>
</reference>
<dbReference type="EMBL" id="JALJOV010000515">
    <property type="protein sequence ID" value="KAK9863123.1"/>
    <property type="molecule type" value="Genomic_DNA"/>
</dbReference>
<dbReference type="SUPFAM" id="SSF51419">
    <property type="entry name" value="PLP-binding barrel"/>
    <property type="match status" value="1"/>
</dbReference>
<dbReference type="InterPro" id="IPR048283">
    <property type="entry name" value="AdoMetDC-like"/>
</dbReference>
<keyword evidence="11" id="KW-0865">Zymogen</keyword>
<proteinExistence type="inferred from homology"/>
<dbReference type="GO" id="GO:0008295">
    <property type="term" value="P:spermidine biosynthetic process"/>
    <property type="evidence" value="ECO:0007669"/>
    <property type="project" value="UniProtKB-KW"/>
</dbReference>
<evidence type="ECO:0000256" key="5">
    <source>
        <dbReference type="ARBA" id="ARBA00008872"/>
    </source>
</evidence>
<evidence type="ECO:0000256" key="20">
    <source>
        <dbReference type="RuleBase" id="RU003737"/>
    </source>
</evidence>
<evidence type="ECO:0000256" key="2">
    <source>
        <dbReference type="ARBA" id="ARBA00001933"/>
    </source>
</evidence>
<dbReference type="PRINTS" id="PR01182">
    <property type="entry name" value="ORNDCRBXLASE"/>
</dbReference>
<dbReference type="PRINTS" id="PR01179">
    <property type="entry name" value="ODADCRBXLASE"/>
</dbReference>
<dbReference type="Gene3D" id="2.40.37.10">
    <property type="entry name" value="Lyase, Ornithine Decarboxylase, Chain A, domain 1"/>
    <property type="match status" value="1"/>
</dbReference>
<evidence type="ECO:0008006" key="25">
    <source>
        <dbReference type="Google" id="ProtNLM"/>
    </source>
</evidence>
<organism evidence="23 24">
    <name type="scientific">Apatococcus fuscideae</name>
    <dbReference type="NCBI Taxonomy" id="2026836"/>
    <lineage>
        <taxon>Eukaryota</taxon>
        <taxon>Viridiplantae</taxon>
        <taxon>Chlorophyta</taxon>
        <taxon>core chlorophytes</taxon>
        <taxon>Trebouxiophyceae</taxon>
        <taxon>Chlorellales</taxon>
        <taxon>Chlorellaceae</taxon>
        <taxon>Apatococcus</taxon>
    </lineage>
</organism>
<dbReference type="GO" id="GO:0033387">
    <property type="term" value="P:putrescine biosynthetic process from arginine, via ornithine"/>
    <property type="evidence" value="ECO:0007669"/>
    <property type="project" value="TreeGrafter"/>
</dbReference>
<keyword evidence="13" id="KW-0704">Schiff base</keyword>
<keyword evidence="12" id="KW-0456">Lyase</keyword>
<comment type="similarity">
    <text evidence="4">Belongs to the eukaryotic AdoMetDC family.</text>
</comment>
<dbReference type="Pfam" id="PF01536">
    <property type="entry name" value="SAM_decarbox"/>
    <property type="match status" value="1"/>
</dbReference>
<keyword evidence="8 19" id="KW-0663">Pyridoxal phosphate</keyword>
<feature type="domain" description="Orn/DAP/Arg decarboxylase 2 C-terminal" evidence="21">
    <location>
        <begin position="594"/>
        <end position="693"/>
    </location>
</feature>
<dbReference type="InterPro" id="IPR009006">
    <property type="entry name" value="Ala_racemase/Decarboxylase_C"/>
</dbReference>
<keyword evidence="14" id="KW-0670">Pyruvate</keyword>
<evidence type="ECO:0000313" key="23">
    <source>
        <dbReference type="EMBL" id="KAK9863123.1"/>
    </source>
</evidence>
<comment type="pathway">
    <text evidence="15">Amine and polyamine biosynthesis; putrescine biosynthesis via L-ornithine pathway; putrescine from L-ornithine: step 1/1.</text>
</comment>
<evidence type="ECO:0000256" key="19">
    <source>
        <dbReference type="PIRSR" id="PIRSR600183-50"/>
    </source>
</evidence>
<dbReference type="SUPFAM" id="SSF50621">
    <property type="entry name" value="Alanine racemase C-terminal domain-like"/>
    <property type="match status" value="1"/>
</dbReference>
<feature type="active site" description="Proton donor" evidence="19">
    <location>
        <position position="666"/>
    </location>
</feature>
<comment type="similarity">
    <text evidence="5 20">Belongs to the Orn/Lys/Arg decarboxylase class-II family.</text>
</comment>
<comment type="cofactor">
    <cofactor evidence="2 19">
        <name>pyridoxal 5'-phosphate</name>
        <dbReference type="ChEBI" id="CHEBI:597326"/>
    </cofactor>
</comment>
<dbReference type="InterPro" id="IPR022653">
    <property type="entry name" value="De-COase2_pyr-phos_BS"/>
</dbReference>
<keyword evidence="24" id="KW-1185">Reference proteome</keyword>
<dbReference type="PROSITE" id="PS00878">
    <property type="entry name" value="ODR_DC_2_1"/>
    <property type="match status" value="1"/>
</dbReference>
<dbReference type="Gene3D" id="3.20.20.10">
    <property type="entry name" value="Alanine racemase"/>
    <property type="match status" value="1"/>
</dbReference>
<dbReference type="CDD" id="cd00622">
    <property type="entry name" value="PLPDE_III_ODC"/>
    <property type="match status" value="1"/>
</dbReference>
<keyword evidence="6" id="KW-0949">S-adenosyl-L-methionine</keyword>
<dbReference type="PANTHER" id="PTHR11482:SF6">
    <property type="entry name" value="ORNITHINE DECARBOXYLASE 1-RELATED"/>
    <property type="match status" value="1"/>
</dbReference>
<dbReference type="AlphaFoldDB" id="A0AAW1T1C3"/>
<name>A0AAW1T1C3_9CHLO</name>
<evidence type="ECO:0000256" key="9">
    <source>
        <dbReference type="ARBA" id="ARBA00023066"/>
    </source>
</evidence>